<dbReference type="EMBL" id="LR798311">
    <property type="protein sequence ID" value="CAB5222870.1"/>
    <property type="molecule type" value="Genomic_DNA"/>
</dbReference>
<name>A0A6J7WYQ3_9CAUD</name>
<protein>
    <submittedName>
        <fullName evidence="1">Uncharacterized protein</fullName>
    </submittedName>
</protein>
<evidence type="ECO:0000313" key="1">
    <source>
        <dbReference type="EMBL" id="CAB5222870.1"/>
    </source>
</evidence>
<sequence length="61" mass="6743">MTTDEAIKLAEKYNIIIVQDGSSRCMVGHRASNIGCWATVGDEESINKAIQYVAEQLDARK</sequence>
<organism evidence="1">
    <name type="scientific">uncultured Caudovirales phage</name>
    <dbReference type="NCBI Taxonomy" id="2100421"/>
    <lineage>
        <taxon>Viruses</taxon>
        <taxon>Duplodnaviria</taxon>
        <taxon>Heunggongvirae</taxon>
        <taxon>Uroviricota</taxon>
        <taxon>Caudoviricetes</taxon>
        <taxon>Peduoviridae</taxon>
        <taxon>Maltschvirus</taxon>
        <taxon>Maltschvirus maltsch</taxon>
    </lineage>
</organism>
<gene>
    <name evidence="1" type="ORF">UFOVP370_37</name>
</gene>
<reference evidence="1" key="1">
    <citation type="submission" date="2020-05" db="EMBL/GenBank/DDBJ databases">
        <authorList>
            <person name="Chiriac C."/>
            <person name="Salcher M."/>
            <person name="Ghai R."/>
            <person name="Kavagutti S V."/>
        </authorList>
    </citation>
    <scope>NUCLEOTIDE SEQUENCE</scope>
</reference>
<proteinExistence type="predicted"/>
<accession>A0A6J7WYQ3</accession>